<sequence>MSAIPNAAFVFPVGFEVESASPLDTRSFLRQRVDYGHGNCHQFVHKFVDKYR</sequence>
<reference evidence="1 2" key="1">
    <citation type="journal article" date="2014" name="PLoS Genet.">
        <title>Phylogenetically driven sequencing of extremely halophilic archaea reveals strategies for static and dynamic osmo-response.</title>
        <authorList>
            <person name="Becker E.A."/>
            <person name="Seitzer P.M."/>
            <person name="Tritt A."/>
            <person name="Larsen D."/>
            <person name="Krusor M."/>
            <person name="Yao A.I."/>
            <person name="Wu D."/>
            <person name="Madern D."/>
            <person name="Eisen J.A."/>
            <person name="Darling A.E."/>
            <person name="Facciotti M.T."/>
        </authorList>
    </citation>
    <scope>NUCLEOTIDE SEQUENCE [LARGE SCALE GENOMIC DNA]</scope>
    <source>
        <strain evidence="1 2">DSM 3751</strain>
    </source>
</reference>
<evidence type="ECO:0000313" key="1">
    <source>
        <dbReference type="EMBL" id="ELY80555.1"/>
    </source>
</evidence>
<evidence type="ECO:0000313" key="2">
    <source>
        <dbReference type="Proteomes" id="UP000011618"/>
    </source>
</evidence>
<organism evidence="1 2">
    <name type="scientific">Natrinema pallidum DSM 3751</name>
    <dbReference type="NCBI Taxonomy" id="1227495"/>
    <lineage>
        <taxon>Archaea</taxon>
        <taxon>Methanobacteriati</taxon>
        <taxon>Methanobacteriota</taxon>
        <taxon>Stenosarchaea group</taxon>
        <taxon>Halobacteria</taxon>
        <taxon>Halobacteriales</taxon>
        <taxon>Natrialbaceae</taxon>
        <taxon>Natrinema</taxon>
    </lineage>
</organism>
<comment type="caution">
    <text evidence="1">The sequence shown here is derived from an EMBL/GenBank/DDBJ whole genome shotgun (WGS) entry which is preliminary data.</text>
</comment>
<dbReference type="EMBL" id="AOII01000032">
    <property type="protein sequence ID" value="ELY80555.1"/>
    <property type="molecule type" value="Genomic_DNA"/>
</dbReference>
<protein>
    <submittedName>
        <fullName evidence="1">Uncharacterized protein</fullName>
    </submittedName>
</protein>
<accession>L9Z238</accession>
<name>L9Z238_9EURY</name>
<gene>
    <name evidence="1" type="ORF">C487_04338</name>
</gene>
<dbReference type="Proteomes" id="UP000011618">
    <property type="component" value="Unassembled WGS sequence"/>
</dbReference>
<proteinExistence type="predicted"/>
<dbReference type="AlphaFoldDB" id="L9Z238"/>